<proteinExistence type="predicted"/>
<organism evidence="1 2">
    <name type="scientific">Sphingobacterium tabacisoli</name>
    <dbReference type="NCBI Taxonomy" id="2044855"/>
    <lineage>
        <taxon>Bacteria</taxon>
        <taxon>Pseudomonadati</taxon>
        <taxon>Bacteroidota</taxon>
        <taxon>Sphingobacteriia</taxon>
        <taxon>Sphingobacteriales</taxon>
        <taxon>Sphingobacteriaceae</taxon>
        <taxon>Sphingobacterium</taxon>
    </lineage>
</organism>
<name>A0ABW5L4Z1_9SPHI</name>
<accession>A0ABW5L4Z1</accession>
<keyword evidence="2" id="KW-1185">Reference proteome</keyword>
<protein>
    <submittedName>
        <fullName evidence="1">Uncharacterized protein</fullName>
    </submittedName>
</protein>
<comment type="caution">
    <text evidence="1">The sequence shown here is derived from an EMBL/GenBank/DDBJ whole genome shotgun (WGS) entry which is preliminary data.</text>
</comment>
<gene>
    <name evidence="1" type="ORF">ACFSQW_17025</name>
</gene>
<sequence length="186" mass="21411">MTEHLKYYKFDKGLATQYLEIWYDETEKKATVHKGKVGYQGQHTIHQILEKNELQQLYIIVAQEAEALGFVLPKEENYFTVVVQYQLKSQFGNKRDLWLKDKVQDYVNNHLGWYGLGAVNGFDLGAGKLNIFCEVIQLDKGISGIKSCLRTSRLDYTQARIAYKTFGTDAYTLAHAKNMNLGFELI</sequence>
<dbReference type="RefSeq" id="WP_210352824.1">
    <property type="nucleotide sequence ID" value="NZ_JAEQMU010000001.1"/>
</dbReference>
<dbReference type="Proteomes" id="UP001597440">
    <property type="component" value="Unassembled WGS sequence"/>
</dbReference>
<evidence type="ECO:0000313" key="1">
    <source>
        <dbReference type="EMBL" id="MFD2556099.1"/>
    </source>
</evidence>
<reference evidence="2" key="1">
    <citation type="journal article" date="2019" name="Int. J. Syst. Evol. Microbiol.">
        <title>The Global Catalogue of Microorganisms (GCM) 10K type strain sequencing project: providing services to taxonomists for standard genome sequencing and annotation.</title>
        <authorList>
            <consortium name="The Broad Institute Genomics Platform"/>
            <consortium name="The Broad Institute Genome Sequencing Center for Infectious Disease"/>
            <person name="Wu L."/>
            <person name="Ma J."/>
        </authorList>
    </citation>
    <scope>NUCLEOTIDE SEQUENCE [LARGE SCALE GENOMIC DNA]</scope>
    <source>
        <strain evidence="2">KCTC 52298</strain>
    </source>
</reference>
<evidence type="ECO:0000313" key="2">
    <source>
        <dbReference type="Proteomes" id="UP001597440"/>
    </source>
</evidence>
<dbReference type="EMBL" id="JBHULD010000018">
    <property type="protein sequence ID" value="MFD2556099.1"/>
    <property type="molecule type" value="Genomic_DNA"/>
</dbReference>